<dbReference type="Proteomes" id="UP000294114">
    <property type="component" value="Unassembled WGS sequence"/>
</dbReference>
<evidence type="ECO:0000313" key="2">
    <source>
        <dbReference type="Proteomes" id="UP000294114"/>
    </source>
</evidence>
<protein>
    <submittedName>
        <fullName evidence="1">Uncharacterized protein</fullName>
    </submittedName>
</protein>
<gene>
    <name evidence="1" type="ORF">EV384_2016</name>
</gene>
<comment type="caution">
    <text evidence="1">The sequence shown here is derived from an EMBL/GenBank/DDBJ whole genome shotgun (WGS) entry which is preliminary data.</text>
</comment>
<dbReference type="AlphaFoldDB" id="A0A4Q8B7F7"/>
<proteinExistence type="predicted"/>
<name>A0A4Q8B7F7_9ACTN</name>
<reference evidence="1 2" key="1">
    <citation type="submission" date="2019-02" db="EMBL/GenBank/DDBJ databases">
        <title>Sequencing the genomes of 1000 actinobacteria strains.</title>
        <authorList>
            <person name="Klenk H.-P."/>
        </authorList>
    </citation>
    <scope>NUCLEOTIDE SEQUENCE [LARGE SCALE GENOMIC DNA]</scope>
    <source>
        <strain evidence="1 2">DSM 45612</strain>
    </source>
</reference>
<sequence>MIAHCAARLDSHTGPKVVVFGEVPYAAIGMAKRLTT</sequence>
<evidence type="ECO:0000313" key="1">
    <source>
        <dbReference type="EMBL" id="RZU73602.1"/>
    </source>
</evidence>
<keyword evidence="2" id="KW-1185">Reference proteome</keyword>
<dbReference type="EMBL" id="SHLD01000001">
    <property type="protein sequence ID" value="RZU73602.1"/>
    <property type="molecule type" value="Genomic_DNA"/>
</dbReference>
<organism evidence="1 2">
    <name type="scientific">Micromonospora kangleipakensis</name>
    <dbReference type="NCBI Taxonomy" id="1077942"/>
    <lineage>
        <taxon>Bacteria</taxon>
        <taxon>Bacillati</taxon>
        <taxon>Actinomycetota</taxon>
        <taxon>Actinomycetes</taxon>
        <taxon>Micromonosporales</taxon>
        <taxon>Micromonosporaceae</taxon>
        <taxon>Micromonospora</taxon>
    </lineage>
</organism>
<accession>A0A4Q8B7F7</accession>